<evidence type="ECO:0000313" key="6">
    <source>
        <dbReference type="Proteomes" id="UP000094043"/>
    </source>
</evidence>
<dbReference type="RefSeq" id="XP_066065791.1">
    <property type="nucleotide sequence ID" value="XM_066209694.1"/>
</dbReference>
<dbReference type="AlphaFoldDB" id="A0A1E3IZ91"/>
<dbReference type="KEGG" id="cdep:91084448"/>
<feature type="region of interest" description="Disordered" evidence="3">
    <location>
        <begin position="376"/>
        <end position="423"/>
    </location>
</feature>
<evidence type="ECO:0000256" key="1">
    <source>
        <dbReference type="ARBA" id="ARBA00022441"/>
    </source>
</evidence>
<dbReference type="OrthoDB" id="432528at2759"/>
<feature type="region of interest" description="Disordered" evidence="3">
    <location>
        <begin position="1068"/>
        <end position="1119"/>
    </location>
</feature>
<reference evidence="5" key="1">
    <citation type="submission" date="2016-06" db="EMBL/GenBank/DDBJ databases">
        <authorList>
            <person name="Cuomo C."/>
            <person name="Litvintseva A."/>
            <person name="Heitman J."/>
            <person name="Chen Y."/>
            <person name="Sun S."/>
            <person name="Springer D."/>
            <person name="Dromer F."/>
            <person name="Young S."/>
            <person name="Zeng Q."/>
            <person name="Chapman S."/>
            <person name="Gujja S."/>
            <person name="Saif S."/>
            <person name="Birren B."/>
        </authorList>
    </citation>
    <scope>NUCLEOTIDE SEQUENCE</scope>
    <source>
        <strain evidence="5">CBS 7841</strain>
    </source>
</reference>
<dbReference type="EMBL" id="CP143784">
    <property type="protein sequence ID" value="WVN85090.1"/>
    <property type="molecule type" value="Genomic_DNA"/>
</dbReference>
<gene>
    <name evidence="5" type="ORF">L203_100232</name>
</gene>
<dbReference type="Gene3D" id="2.120.10.80">
    <property type="entry name" value="Kelch-type beta propeller"/>
    <property type="match status" value="2"/>
</dbReference>
<feature type="region of interest" description="Disordered" evidence="3">
    <location>
        <begin position="655"/>
        <end position="674"/>
    </location>
</feature>
<feature type="compositionally biased region" description="Polar residues" evidence="3">
    <location>
        <begin position="756"/>
        <end position="779"/>
    </location>
</feature>
<evidence type="ECO:0000256" key="2">
    <source>
        <dbReference type="ARBA" id="ARBA00022737"/>
    </source>
</evidence>
<feature type="compositionally biased region" description="Polar residues" evidence="3">
    <location>
        <begin position="1079"/>
        <end position="1089"/>
    </location>
</feature>
<feature type="region of interest" description="Disordered" evidence="3">
    <location>
        <begin position="494"/>
        <end position="525"/>
    </location>
</feature>
<accession>A0A1E3IZ91</accession>
<feature type="compositionally biased region" description="Polar residues" evidence="3">
    <location>
        <begin position="400"/>
        <end position="423"/>
    </location>
</feature>
<feature type="region of interest" description="Disordered" evidence="3">
    <location>
        <begin position="586"/>
        <end position="609"/>
    </location>
</feature>
<dbReference type="PANTHER" id="PTHR46093">
    <property type="entry name" value="ACYL-COA-BINDING DOMAIN-CONTAINING PROTEIN 5"/>
    <property type="match status" value="1"/>
</dbReference>
<keyword evidence="1" id="KW-0880">Kelch repeat</keyword>
<feature type="region of interest" description="Disordered" evidence="3">
    <location>
        <begin position="960"/>
        <end position="999"/>
    </location>
</feature>
<proteinExistence type="predicted"/>
<evidence type="ECO:0000313" key="5">
    <source>
        <dbReference type="EMBL" id="WVN85090.1"/>
    </source>
</evidence>
<feature type="compositionally biased region" description="Polar residues" evidence="3">
    <location>
        <begin position="655"/>
        <end position="665"/>
    </location>
</feature>
<feature type="compositionally biased region" description="Polar residues" evidence="3">
    <location>
        <begin position="1200"/>
        <end position="1211"/>
    </location>
</feature>
<dbReference type="Pfam" id="PF24681">
    <property type="entry name" value="Kelch_KLHDC2_KLHL20_DRC7"/>
    <property type="match status" value="1"/>
</dbReference>
<feature type="compositionally biased region" description="Acidic residues" evidence="3">
    <location>
        <begin position="982"/>
        <end position="995"/>
    </location>
</feature>
<dbReference type="InterPro" id="IPR015915">
    <property type="entry name" value="Kelch-typ_b-propeller"/>
</dbReference>
<dbReference type="PANTHER" id="PTHR46093:SF18">
    <property type="entry name" value="FIBRONECTIN TYPE-III DOMAIN-CONTAINING PROTEIN"/>
    <property type="match status" value="1"/>
</dbReference>
<name>A0A1E3IZ91_9TREE</name>
<reference evidence="5" key="3">
    <citation type="submission" date="2024-01" db="EMBL/GenBank/DDBJ databases">
        <authorList>
            <person name="Coelho M.A."/>
            <person name="David-Palma M."/>
            <person name="Shea T."/>
            <person name="Sun S."/>
            <person name="Cuomo C.A."/>
            <person name="Heitman J."/>
        </authorList>
    </citation>
    <scope>NUCLEOTIDE SEQUENCE</scope>
    <source>
        <strain evidence="5">CBS 7841</strain>
    </source>
</reference>
<protein>
    <submittedName>
        <fullName evidence="5">Uncharacterized protein</fullName>
    </submittedName>
</protein>
<evidence type="ECO:0000256" key="4">
    <source>
        <dbReference type="SAM" id="SignalP"/>
    </source>
</evidence>
<dbReference type="VEuPathDB" id="FungiDB:L203_00108"/>
<feature type="compositionally biased region" description="Low complexity" evidence="3">
    <location>
        <begin position="376"/>
        <end position="399"/>
    </location>
</feature>
<keyword evidence="4" id="KW-0732">Signal</keyword>
<feature type="chain" id="PRO_5043399892" evidence="4">
    <location>
        <begin position="18"/>
        <end position="1260"/>
    </location>
</feature>
<feature type="region of interest" description="Disordered" evidence="3">
    <location>
        <begin position="1185"/>
        <end position="1229"/>
    </location>
</feature>
<dbReference type="Proteomes" id="UP000094043">
    <property type="component" value="Chromosome 1"/>
</dbReference>
<feature type="signal peptide" evidence="4">
    <location>
        <begin position="1"/>
        <end position="17"/>
    </location>
</feature>
<reference evidence="5" key="2">
    <citation type="journal article" date="2022" name="Elife">
        <title>Obligate sexual reproduction of a homothallic fungus closely related to the Cryptococcus pathogenic species complex.</title>
        <authorList>
            <person name="Passer A.R."/>
            <person name="Clancey S.A."/>
            <person name="Shea T."/>
            <person name="David-Palma M."/>
            <person name="Averette A.F."/>
            <person name="Boekhout T."/>
            <person name="Porcel B.M."/>
            <person name="Nowrousian M."/>
            <person name="Cuomo C.A."/>
            <person name="Sun S."/>
            <person name="Heitman J."/>
            <person name="Coelho M.A."/>
        </authorList>
    </citation>
    <scope>NUCLEOTIDE SEQUENCE</scope>
    <source>
        <strain evidence="5">CBS 7841</strain>
    </source>
</reference>
<keyword evidence="2" id="KW-0677">Repeat</keyword>
<dbReference type="GeneID" id="91084448"/>
<feature type="compositionally biased region" description="Polar residues" evidence="3">
    <location>
        <begin position="833"/>
        <end position="845"/>
    </location>
</feature>
<dbReference type="SUPFAM" id="SSF117281">
    <property type="entry name" value="Kelch motif"/>
    <property type="match status" value="1"/>
</dbReference>
<organism evidence="5 6">
    <name type="scientific">Cryptococcus depauperatus CBS 7841</name>
    <dbReference type="NCBI Taxonomy" id="1295531"/>
    <lineage>
        <taxon>Eukaryota</taxon>
        <taxon>Fungi</taxon>
        <taxon>Dikarya</taxon>
        <taxon>Basidiomycota</taxon>
        <taxon>Agaricomycotina</taxon>
        <taxon>Tremellomycetes</taxon>
        <taxon>Tremellales</taxon>
        <taxon>Cryptococcaceae</taxon>
        <taxon>Cryptococcus</taxon>
    </lineage>
</organism>
<keyword evidence="6" id="KW-1185">Reference proteome</keyword>
<feature type="compositionally biased region" description="Pro residues" evidence="3">
    <location>
        <begin position="1098"/>
        <end position="1112"/>
    </location>
</feature>
<sequence>MYRTLVFASTVLCGALAAAVDKTTSISSRWGHASTYIPSPPTLIIHGGKTDPTSLYTYSSAPNTASTIIIPLNSAFTTSAPPFTELDNPAGPTEAWHTISPVSRSDTTWQFLSFGGDGGTEQATSTAKDSAWIITLDAKYSSSMSFAHQVANWAGQPMNRVHHSAATGADGKVYLTGGLKNDGSGITFSDTYLFDPAGPSFSTLPSLPSGIYHHSSILLSNGSLLVFGGAFTSQATSNVDVRPFTSIYRLDTAAASPSWMEVGISGSAPEGRRGASAALNKDGTKVVLFGGASANLGNVYDDTWTLDVQSSTWEKTSTSGTGAGARYDFSAVAVGNDQIIIYGGYSSSGPADTKLYIFNSATNAWAADFTVTKTDSSVSQESESGVSGTNTATIGNNNGDQSGTNVVVPSSSETSLGSLPLSVSQNVDGESQTYTHALPTSNTSHAASDAGANTHPLSTSIIVALVVGSVSVASLALGICLWAIRLRSRRQRQNAWPASGPHGRGLFAAPRPYGAREKGGPGLMEDLEEKGYQPRYIMRDRPPAQQTGWNAAWNAGTSAIGAGISSISSRIKAGHWTSDPYAELQYPSSDDGADSVASPSRRSIRPVGNGIRLLGPRPIRGKSLYYTPHKPVPAASAVKDARIDMFEDEDSRRFNNLSPSKSWSDLPSEEEDMGVLRTPSGRWRSTQRTMSDSDDGETDLNVPILAPFKGGPVPTPHDSIVEINRSHLDSAQYQLPSSSSEPLDLFGLLEPSLQVESQNAAMPSQRSLRSGVSGSSHQPSDSEEAFVQDVRLARRDDASLVSPVSSTQLPRNDSFFTRMTSTRVSAILRRGNSRSSTARPRSGSQLEIRDPAPQPTLWPIASQDQLHQLTLPETTQKTSSVLLDSTRVPPISWRGDIIIQPKPIYANGPSLSSLDSARSMRNMMILKREDTESSLETTGVIEEMAPFEAEQSFAEQDLMPEDEDESLEGDLTTKEVNASPVNEEEVSEMYLDDQEDKDRREDEVDNFLDVGFETFGDLDLSLTGTLLSVGGGRCTSVSKATTLPPVPEFREETATATPLSKSVQSLRHVEVSPVDARSDSVTGTPSPLTKNLKHVPPHKPATIPPKSKPLPSPYSKRRPVRDVVNSINKRGTKTPISLLAPRNVYTSPVSERLPALKDIDPGHITSPVHQNSIIDPFVDQPLICPSQRETSPIPAPKGNRATSASYKSNRLFSPPASGRKDSGLAPKTTTMWEVIKKEEKLKVANPDEKRWLSERLDTDA</sequence>
<evidence type="ECO:0000256" key="3">
    <source>
        <dbReference type="SAM" id="MobiDB-lite"/>
    </source>
</evidence>
<feature type="region of interest" description="Disordered" evidence="3">
    <location>
        <begin position="827"/>
        <end position="856"/>
    </location>
</feature>
<feature type="region of interest" description="Disordered" evidence="3">
    <location>
        <begin position="756"/>
        <end position="785"/>
    </location>
</feature>